<evidence type="ECO:0000256" key="5">
    <source>
        <dbReference type="ARBA" id="ARBA00022989"/>
    </source>
</evidence>
<evidence type="ECO:0000256" key="7">
    <source>
        <dbReference type="ARBA" id="ARBA00023170"/>
    </source>
</evidence>
<evidence type="ECO:0000256" key="6">
    <source>
        <dbReference type="ARBA" id="ARBA00023136"/>
    </source>
</evidence>
<protein>
    <recommendedName>
        <fullName evidence="10">Ionotropic glutamate receptor C-terminal domain-containing protein</fullName>
    </recommendedName>
</protein>
<dbReference type="GO" id="GO:0015276">
    <property type="term" value="F:ligand-gated monoatomic ion channel activity"/>
    <property type="evidence" value="ECO:0007669"/>
    <property type="project" value="InterPro"/>
</dbReference>
<gene>
    <name evidence="11" type="ORF">E2C01_022042</name>
</gene>
<keyword evidence="6 9" id="KW-0472">Membrane</keyword>
<dbReference type="InterPro" id="IPR052192">
    <property type="entry name" value="Insect_Ionotropic_Sensory_Rcpt"/>
</dbReference>
<evidence type="ECO:0000313" key="11">
    <source>
        <dbReference type="EMBL" id="MPC28831.1"/>
    </source>
</evidence>
<evidence type="ECO:0000256" key="3">
    <source>
        <dbReference type="ARBA" id="ARBA00022475"/>
    </source>
</evidence>
<comment type="caution">
    <text evidence="11">The sequence shown here is derived from an EMBL/GenBank/DDBJ whole genome shotgun (WGS) entry which is preliminary data.</text>
</comment>
<dbReference type="OrthoDB" id="6500454at2759"/>
<dbReference type="PANTHER" id="PTHR42643:SF24">
    <property type="entry name" value="IONOTROPIC RECEPTOR 60A"/>
    <property type="match status" value="1"/>
</dbReference>
<dbReference type="GO" id="GO:0005886">
    <property type="term" value="C:plasma membrane"/>
    <property type="evidence" value="ECO:0007669"/>
    <property type="project" value="UniProtKB-SubCell"/>
</dbReference>
<dbReference type="Gene3D" id="1.10.287.70">
    <property type="match status" value="1"/>
</dbReference>
<sequence>MPHMLEEFEITFFIEPSTLAFTMAKPVLKPNWQSLFYPLQTDVWGYVAATVILVFIVLLMMKPKEDKGHGAWQVMRQVFGTLLDEAIHGELPRKSSTRLVLTSWMIFSFIVGTVYRSNLTACLTVPTYPTRAENLADLFNMGVK</sequence>
<accession>A0A5B7E470</accession>
<keyword evidence="5 9" id="KW-1133">Transmembrane helix</keyword>
<evidence type="ECO:0000256" key="9">
    <source>
        <dbReference type="SAM" id="Phobius"/>
    </source>
</evidence>
<comment type="similarity">
    <text evidence="2">Belongs to the glutamate-gated ion channel (TC 1.A.10.1) family.</text>
</comment>
<keyword evidence="3" id="KW-1003">Cell membrane</keyword>
<keyword evidence="4 9" id="KW-0812">Transmembrane</keyword>
<comment type="subcellular location">
    <subcellularLocation>
        <location evidence="1">Cell membrane</location>
        <topology evidence="1">Multi-pass membrane protein</topology>
    </subcellularLocation>
</comment>
<evidence type="ECO:0000256" key="1">
    <source>
        <dbReference type="ARBA" id="ARBA00004651"/>
    </source>
</evidence>
<dbReference type="AlphaFoldDB" id="A0A5B7E470"/>
<dbReference type="PANTHER" id="PTHR42643">
    <property type="entry name" value="IONOTROPIC RECEPTOR 20A-RELATED"/>
    <property type="match status" value="1"/>
</dbReference>
<feature type="transmembrane region" description="Helical" evidence="9">
    <location>
        <begin position="43"/>
        <end position="61"/>
    </location>
</feature>
<evidence type="ECO:0000259" key="10">
    <source>
        <dbReference type="Pfam" id="PF00060"/>
    </source>
</evidence>
<dbReference type="Pfam" id="PF00060">
    <property type="entry name" value="Lig_chan"/>
    <property type="match status" value="1"/>
</dbReference>
<name>A0A5B7E470_PORTR</name>
<evidence type="ECO:0000313" key="12">
    <source>
        <dbReference type="Proteomes" id="UP000324222"/>
    </source>
</evidence>
<keyword evidence="8" id="KW-0325">Glycoprotein</keyword>
<evidence type="ECO:0000256" key="8">
    <source>
        <dbReference type="ARBA" id="ARBA00023180"/>
    </source>
</evidence>
<dbReference type="Proteomes" id="UP000324222">
    <property type="component" value="Unassembled WGS sequence"/>
</dbReference>
<dbReference type="InterPro" id="IPR001320">
    <property type="entry name" value="Iontro_rcpt_C"/>
</dbReference>
<evidence type="ECO:0000256" key="2">
    <source>
        <dbReference type="ARBA" id="ARBA00008685"/>
    </source>
</evidence>
<reference evidence="11 12" key="1">
    <citation type="submission" date="2019-05" db="EMBL/GenBank/DDBJ databases">
        <title>Another draft genome of Portunus trituberculatus and its Hox gene families provides insights of decapod evolution.</title>
        <authorList>
            <person name="Jeong J.-H."/>
            <person name="Song I."/>
            <person name="Kim S."/>
            <person name="Choi T."/>
            <person name="Kim D."/>
            <person name="Ryu S."/>
            <person name="Kim W."/>
        </authorList>
    </citation>
    <scope>NUCLEOTIDE SEQUENCE [LARGE SCALE GENOMIC DNA]</scope>
    <source>
        <tissue evidence="11">Muscle</tissue>
    </source>
</reference>
<feature type="domain" description="Ionotropic glutamate receptor C-terminal" evidence="10">
    <location>
        <begin position="41"/>
        <end position="139"/>
    </location>
</feature>
<keyword evidence="12" id="KW-1185">Reference proteome</keyword>
<dbReference type="EMBL" id="VSRR010001974">
    <property type="protein sequence ID" value="MPC28831.1"/>
    <property type="molecule type" value="Genomic_DNA"/>
</dbReference>
<dbReference type="GO" id="GO:0050906">
    <property type="term" value="P:detection of stimulus involved in sensory perception"/>
    <property type="evidence" value="ECO:0007669"/>
    <property type="project" value="UniProtKB-ARBA"/>
</dbReference>
<organism evidence="11 12">
    <name type="scientific">Portunus trituberculatus</name>
    <name type="common">Swimming crab</name>
    <name type="synonym">Neptunus trituberculatus</name>
    <dbReference type="NCBI Taxonomy" id="210409"/>
    <lineage>
        <taxon>Eukaryota</taxon>
        <taxon>Metazoa</taxon>
        <taxon>Ecdysozoa</taxon>
        <taxon>Arthropoda</taxon>
        <taxon>Crustacea</taxon>
        <taxon>Multicrustacea</taxon>
        <taxon>Malacostraca</taxon>
        <taxon>Eumalacostraca</taxon>
        <taxon>Eucarida</taxon>
        <taxon>Decapoda</taxon>
        <taxon>Pleocyemata</taxon>
        <taxon>Brachyura</taxon>
        <taxon>Eubrachyura</taxon>
        <taxon>Portunoidea</taxon>
        <taxon>Portunidae</taxon>
        <taxon>Portuninae</taxon>
        <taxon>Portunus</taxon>
    </lineage>
</organism>
<keyword evidence="7" id="KW-0675">Receptor</keyword>
<proteinExistence type="inferred from homology"/>
<evidence type="ECO:0000256" key="4">
    <source>
        <dbReference type="ARBA" id="ARBA00022692"/>
    </source>
</evidence>